<evidence type="ECO:0000256" key="2">
    <source>
        <dbReference type="ARBA" id="ARBA00009592"/>
    </source>
</evidence>
<evidence type="ECO:0000256" key="5">
    <source>
        <dbReference type="ARBA" id="ARBA00022692"/>
    </source>
</evidence>
<evidence type="ECO:0000256" key="3">
    <source>
        <dbReference type="ARBA" id="ARBA00022614"/>
    </source>
</evidence>
<dbReference type="InterPro" id="IPR046956">
    <property type="entry name" value="RLP23-like"/>
</dbReference>
<dbReference type="InterPro" id="IPR032675">
    <property type="entry name" value="LRR_dom_sf"/>
</dbReference>
<evidence type="ECO:0000256" key="4">
    <source>
        <dbReference type="ARBA" id="ARBA00022626"/>
    </source>
</evidence>
<evidence type="ECO:0000256" key="8">
    <source>
        <dbReference type="ARBA" id="ARBA00022989"/>
    </source>
</evidence>
<evidence type="ECO:0000256" key="6">
    <source>
        <dbReference type="ARBA" id="ARBA00022729"/>
    </source>
</evidence>
<gene>
    <name evidence="12" type="ORF">U9M48_005001</name>
</gene>
<dbReference type="PANTHER" id="PTHR48063:SF9">
    <property type="entry name" value="LRR PROTEIN WM1.10"/>
    <property type="match status" value="1"/>
</dbReference>
<keyword evidence="6" id="KW-0732">Signal</keyword>
<keyword evidence="13" id="KW-1185">Reference proteome</keyword>
<dbReference type="Gene3D" id="3.80.10.10">
    <property type="entry name" value="Ribonuclease Inhibitor"/>
    <property type="match status" value="1"/>
</dbReference>
<keyword evidence="3" id="KW-0433">Leucine-rich repeat</keyword>
<dbReference type="InterPro" id="IPR001611">
    <property type="entry name" value="Leu-rich_rpt"/>
</dbReference>
<evidence type="ECO:0000256" key="9">
    <source>
        <dbReference type="ARBA" id="ARBA00023136"/>
    </source>
</evidence>
<dbReference type="PRINTS" id="PR00019">
    <property type="entry name" value="LEURICHRPT"/>
</dbReference>
<evidence type="ECO:0000256" key="10">
    <source>
        <dbReference type="ARBA" id="ARBA00023180"/>
    </source>
</evidence>
<dbReference type="Pfam" id="PF00560">
    <property type="entry name" value="LRR_1"/>
    <property type="match status" value="1"/>
</dbReference>
<evidence type="ECO:0000313" key="12">
    <source>
        <dbReference type="EMBL" id="WVZ54151.1"/>
    </source>
</evidence>
<sequence>MMNRTDNYQSLSSVWKRESKDVTSEEQFEEHLLIYTKGIDLSDNSLSGEIPSHITSLDALINLNLSSNNLRGKIPSKIGAMKSLESLDLSENKLFGEIPSSLSNLTYLSYMNLSYNNLSGRIPSGRQLDTLNADNPSLMYIGNTGLCGPPLQKMCSRNGSFIHGNGTSYRQETEPLSFYLGLLLGLVVGLWMVFCALLFKKAWMIGYFRLFDKCYDTIYVLVVLMWARLPRNAAVE</sequence>
<proteinExistence type="inferred from homology"/>
<dbReference type="FunFam" id="3.80.10.10:FF:000111">
    <property type="entry name" value="LRR receptor-like serine/threonine-protein kinase ERECTA"/>
    <property type="match status" value="1"/>
</dbReference>
<accession>A0AAQ3SI41</accession>
<comment type="similarity">
    <text evidence="2">Belongs to the RLP family.</text>
</comment>
<evidence type="ECO:0000256" key="11">
    <source>
        <dbReference type="SAM" id="Phobius"/>
    </source>
</evidence>
<keyword evidence="8 11" id="KW-1133">Transmembrane helix</keyword>
<dbReference type="AlphaFoldDB" id="A0AAQ3SI41"/>
<keyword evidence="7" id="KW-0677">Repeat</keyword>
<evidence type="ECO:0000256" key="1">
    <source>
        <dbReference type="ARBA" id="ARBA00004479"/>
    </source>
</evidence>
<dbReference type="Pfam" id="PF13855">
    <property type="entry name" value="LRR_8"/>
    <property type="match status" value="1"/>
</dbReference>
<keyword evidence="4" id="KW-1070">Brassinosteroid signaling pathway</keyword>
<evidence type="ECO:0000313" key="13">
    <source>
        <dbReference type="Proteomes" id="UP001341281"/>
    </source>
</evidence>
<keyword evidence="9 11" id="KW-0472">Membrane</keyword>
<protein>
    <submittedName>
        <fullName evidence="12">Uncharacterized protein</fullName>
    </submittedName>
</protein>
<dbReference type="GO" id="GO:0009742">
    <property type="term" value="P:brassinosteroid mediated signaling pathway"/>
    <property type="evidence" value="ECO:0007669"/>
    <property type="project" value="UniProtKB-KW"/>
</dbReference>
<name>A0AAQ3SI41_PASNO</name>
<dbReference type="PANTHER" id="PTHR48063">
    <property type="entry name" value="LRR RECEPTOR-LIKE KINASE"/>
    <property type="match status" value="1"/>
</dbReference>
<feature type="transmembrane region" description="Helical" evidence="11">
    <location>
        <begin position="178"/>
        <end position="199"/>
    </location>
</feature>
<keyword evidence="5 11" id="KW-0812">Transmembrane</keyword>
<dbReference type="Proteomes" id="UP001341281">
    <property type="component" value="Chromosome 01"/>
</dbReference>
<organism evidence="12 13">
    <name type="scientific">Paspalum notatum var. saurae</name>
    <dbReference type="NCBI Taxonomy" id="547442"/>
    <lineage>
        <taxon>Eukaryota</taxon>
        <taxon>Viridiplantae</taxon>
        <taxon>Streptophyta</taxon>
        <taxon>Embryophyta</taxon>
        <taxon>Tracheophyta</taxon>
        <taxon>Spermatophyta</taxon>
        <taxon>Magnoliopsida</taxon>
        <taxon>Liliopsida</taxon>
        <taxon>Poales</taxon>
        <taxon>Poaceae</taxon>
        <taxon>PACMAD clade</taxon>
        <taxon>Panicoideae</taxon>
        <taxon>Andropogonodae</taxon>
        <taxon>Paspaleae</taxon>
        <taxon>Paspalinae</taxon>
        <taxon>Paspalum</taxon>
    </lineage>
</organism>
<comment type="subcellular location">
    <subcellularLocation>
        <location evidence="1">Membrane</location>
        <topology evidence="1">Single-pass type I membrane protein</topology>
    </subcellularLocation>
</comment>
<evidence type="ECO:0000256" key="7">
    <source>
        <dbReference type="ARBA" id="ARBA00022737"/>
    </source>
</evidence>
<dbReference type="EMBL" id="CP144745">
    <property type="protein sequence ID" value="WVZ54151.1"/>
    <property type="molecule type" value="Genomic_DNA"/>
</dbReference>
<dbReference type="SUPFAM" id="SSF52058">
    <property type="entry name" value="L domain-like"/>
    <property type="match status" value="1"/>
</dbReference>
<dbReference type="GO" id="GO:0016020">
    <property type="term" value="C:membrane"/>
    <property type="evidence" value="ECO:0007669"/>
    <property type="project" value="UniProtKB-SubCell"/>
</dbReference>
<keyword evidence="10" id="KW-0325">Glycoprotein</keyword>
<reference evidence="12 13" key="1">
    <citation type="submission" date="2024-02" db="EMBL/GenBank/DDBJ databases">
        <title>High-quality chromosome-scale genome assembly of Pensacola bahiagrass (Paspalum notatum Flugge var. saurae).</title>
        <authorList>
            <person name="Vega J.M."/>
            <person name="Podio M."/>
            <person name="Orjuela J."/>
            <person name="Siena L.A."/>
            <person name="Pessino S.C."/>
            <person name="Combes M.C."/>
            <person name="Mariac C."/>
            <person name="Albertini E."/>
            <person name="Pupilli F."/>
            <person name="Ortiz J.P.A."/>
            <person name="Leblanc O."/>
        </authorList>
    </citation>
    <scope>NUCLEOTIDE SEQUENCE [LARGE SCALE GENOMIC DNA]</scope>
    <source>
        <strain evidence="12">R1</strain>
        <tissue evidence="12">Leaf</tissue>
    </source>
</reference>